<dbReference type="Proteomes" id="UP000827092">
    <property type="component" value="Unassembled WGS sequence"/>
</dbReference>
<keyword evidence="7" id="KW-1185">Reference proteome</keyword>
<gene>
    <name evidence="6" type="ORF">JTE90_007100</name>
</gene>
<dbReference type="GO" id="GO:0016671">
    <property type="term" value="F:oxidoreductase activity, acting on a sulfur group of donors, disulfide as acceptor"/>
    <property type="evidence" value="ECO:0007669"/>
    <property type="project" value="InterPro"/>
</dbReference>
<dbReference type="PANTHER" id="PTHR13234">
    <property type="entry name" value="GAMMA-INTERFERON INDUCIBLE LYSOSOMAL THIOL REDUCTASE GILT"/>
    <property type="match status" value="1"/>
</dbReference>
<evidence type="ECO:0000313" key="7">
    <source>
        <dbReference type="Proteomes" id="UP000827092"/>
    </source>
</evidence>
<protein>
    <submittedName>
        <fullName evidence="6">Uncharacterized protein</fullName>
    </submittedName>
</protein>
<dbReference type="EMBL" id="JAFNEN010000035">
    <property type="protein sequence ID" value="KAG8198796.1"/>
    <property type="molecule type" value="Genomic_DNA"/>
</dbReference>
<evidence type="ECO:0000256" key="2">
    <source>
        <dbReference type="ARBA" id="ARBA00005679"/>
    </source>
</evidence>
<evidence type="ECO:0000256" key="1">
    <source>
        <dbReference type="ARBA" id="ARBA00004613"/>
    </source>
</evidence>
<comment type="similarity">
    <text evidence="2">Belongs to the GILT family.</text>
</comment>
<sequence>MESYARPSDSGDKCARRLSMDWNKISKCANGDEGNRLLHEMAGLTNSLTPRLHFVPWINVNKVHTDNQQMKSLYDLKGVVCDSFGVKHSRC</sequence>
<dbReference type="PANTHER" id="PTHR13234:SF8">
    <property type="entry name" value="GAMMA-INTERFERON-INDUCIBLE LYSOSOMAL THIOL REDUCTASE"/>
    <property type="match status" value="1"/>
</dbReference>
<keyword evidence="4" id="KW-0732">Signal</keyword>
<proteinExistence type="inferred from homology"/>
<evidence type="ECO:0000313" key="6">
    <source>
        <dbReference type="EMBL" id="KAG8198796.1"/>
    </source>
</evidence>
<dbReference type="GO" id="GO:0005576">
    <property type="term" value="C:extracellular region"/>
    <property type="evidence" value="ECO:0007669"/>
    <property type="project" value="UniProtKB-SubCell"/>
</dbReference>
<evidence type="ECO:0000256" key="5">
    <source>
        <dbReference type="ARBA" id="ARBA00023180"/>
    </source>
</evidence>
<dbReference type="AlphaFoldDB" id="A0AAV6VSR7"/>
<comment type="caution">
    <text evidence="6">The sequence shown here is derived from an EMBL/GenBank/DDBJ whole genome shotgun (WGS) entry which is preliminary data.</text>
</comment>
<evidence type="ECO:0000256" key="4">
    <source>
        <dbReference type="ARBA" id="ARBA00022729"/>
    </source>
</evidence>
<comment type="subcellular location">
    <subcellularLocation>
        <location evidence="1">Secreted</location>
    </subcellularLocation>
</comment>
<reference evidence="6 7" key="1">
    <citation type="journal article" date="2022" name="Nat. Ecol. Evol.">
        <title>A masculinizing supergene underlies an exaggerated male reproductive morph in a spider.</title>
        <authorList>
            <person name="Hendrickx F."/>
            <person name="De Corte Z."/>
            <person name="Sonet G."/>
            <person name="Van Belleghem S.M."/>
            <person name="Kostlbacher S."/>
            <person name="Vangestel C."/>
        </authorList>
    </citation>
    <scope>NUCLEOTIDE SEQUENCE [LARGE SCALE GENOMIC DNA]</scope>
    <source>
        <strain evidence="6">W744_W776</strain>
    </source>
</reference>
<organism evidence="6 7">
    <name type="scientific">Oedothorax gibbosus</name>
    <dbReference type="NCBI Taxonomy" id="931172"/>
    <lineage>
        <taxon>Eukaryota</taxon>
        <taxon>Metazoa</taxon>
        <taxon>Ecdysozoa</taxon>
        <taxon>Arthropoda</taxon>
        <taxon>Chelicerata</taxon>
        <taxon>Arachnida</taxon>
        <taxon>Araneae</taxon>
        <taxon>Araneomorphae</taxon>
        <taxon>Entelegynae</taxon>
        <taxon>Araneoidea</taxon>
        <taxon>Linyphiidae</taxon>
        <taxon>Erigoninae</taxon>
        <taxon>Oedothorax</taxon>
    </lineage>
</organism>
<keyword evidence="3" id="KW-0964">Secreted</keyword>
<name>A0AAV6VSR7_9ARAC</name>
<keyword evidence="5" id="KW-0325">Glycoprotein</keyword>
<evidence type="ECO:0000256" key="3">
    <source>
        <dbReference type="ARBA" id="ARBA00022525"/>
    </source>
</evidence>
<accession>A0AAV6VSR7</accession>
<dbReference type="InterPro" id="IPR004911">
    <property type="entry name" value="Interferon-induced_GILT"/>
</dbReference>